<dbReference type="PANTHER" id="PTHR44085">
    <property type="entry name" value="SEPIAPTERIN REDUCTASE"/>
    <property type="match status" value="1"/>
</dbReference>
<evidence type="ECO:0000256" key="4">
    <source>
        <dbReference type="ARBA" id="ARBA00023002"/>
    </source>
</evidence>
<protein>
    <submittedName>
        <fullName evidence="5">Putative sepiapterin reductase-like</fullName>
    </submittedName>
</protein>
<dbReference type="InterPro" id="IPR002347">
    <property type="entry name" value="SDR_fam"/>
</dbReference>
<evidence type="ECO:0000256" key="2">
    <source>
        <dbReference type="ARBA" id="ARBA00022490"/>
    </source>
</evidence>
<dbReference type="SUPFAM" id="SSF51735">
    <property type="entry name" value="NAD(P)-binding Rossmann-fold domains"/>
    <property type="match status" value="1"/>
</dbReference>
<dbReference type="GO" id="GO:0006729">
    <property type="term" value="P:tetrahydrobiopterin biosynthetic process"/>
    <property type="evidence" value="ECO:0007669"/>
    <property type="project" value="TreeGrafter"/>
</dbReference>
<evidence type="ECO:0000313" key="6">
    <source>
        <dbReference type="Proteomes" id="UP000230750"/>
    </source>
</evidence>
<reference evidence="5 6" key="1">
    <citation type="journal article" date="2017" name="PLoS Biol.">
        <title>The sea cucumber genome provides insights into morphological evolution and visceral regeneration.</title>
        <authorList>
            <person name="Zhang X."/>
            <person name="Sun L."/>
            <person name="Yuan J."/>
            <person name="Sun Y."/>
            <person name="Gao Y."/>
            <person name="Zhang L."/>
            <person name="Li S."/>
            <person name="Dai H."/>
            <person name="Hamel J.F."/>
            <person name="Liu C."/>
            <person name="Yu Y."/>
            <person name="Liu S."/>
            <person name="Lin W."/>
            <person name="Guo K."/>
            <person name="Jin S."/>
            <person name="Xu P."/>
            <person name="Storey K.B."/>
            <person name="Huan P."/>
            <person name="Zhang T."/>
            <person name="Zhou Y."/>
            <person name="Zhang J."/>
            <person name="Lin C."/>
            <person name="Li X."/>
            <person name="Xing L."/>
            <person name="Huo D."/>
            <person name="Sun M."/>
            <person name="Wang L."/>
            <person name="Mercier A."/>
            <person name="Li F."/>
            <person name="Yang H."/>
            <person name="Xiang J."/>
        </authorList>
    </citation>
    <scope>NUCLEOTIDE SEQUENCE [LARGE SCALE GENOMIC DNA]</scope>
    <source>
        <strain evidence="5">Shaxun</strain>
        <tissue evidence="5">Muscle</tissue>
    </source>
</reference>
<dbReference type="PRINTS" id="PR00081">
    <property type="entry name" value="GDHRDH"/>
</dbReference>
<evidence type="ECO:0000256" key="3">
    <source>
        <dbReference type="ARBA" id="ARBA00022857"/>
    </source>
</evidence>
<dbReference type="OrthoDB" id="153074at2759"/>
<dbReference type="InterPro" id="IPR036291">
    <property type="entry name" value="NAD(P)-bd_dom_sf"/>
</dbReference>
<sequence length="270" mass="29817">MANLNVPTVCIVTGASKGIGREVAIQLAQKADPKSSFYLIARNEQALEETAQKIRAAVGADVDIRCISADLSTDEGVEKSNRDIFENLGDVSRFSHAILVNNAASVGDMTKYARELDDMNSLQGFCRLNLSGPIVLTSKFFKAFGHGKDSLRKTIVQVSSDNGTIPYKTMHTYCMVKAGRDMFFRVMALEEPEVRIISYDPGAVDTDMYRETFTSADKEVESTVKMIAKQTYFLKPEQSAGALVQALEDDKYENASIVRAYDVLGMEVDY</sequence>
<dbReference type="STRING" id="307972.A0A2G8LBW0"/>
<dbReference type="Proteomes" id="UP000230750">
    <property type="component" value="Unassembled WGS sequence"/>
</dbReference>
<keyword evidence="2" id="KW-0963">Cytoplasm</keyword>
<dbReference type="Gene3D" id="3.40.50.720">
    <property type="entry name" value="NAD(P)-binding Rossmann-like Domain"/>
    <property type="match status" value="1"/>
</dbReference>
<comment type="caution">
    <text evidence="5">The sequence shown here is derived from an EMBL/GenBank/DDBJ whole genome shotgun (WGS) entry which is preliminary data.</text>
</comment>
<evidence type="ECO:0000256" key="1">
    <source>
        <dbReference type="ARBA" id="ARBA00004496"/>
    </source>
</evidence>
<dbReference type="EMBL" id="MRZV01000136">
    <property type="protein sequence ID" value="PIK57650.1"/>
    <property type="molecule type" value="Genomic_DNA"/>
</dbReference>
<gene>
    <name evidence="5" type="ORF">BSL78_05425</name>
</gene>
<dbReference type="GO" id="GO:0005737">
    <property type="term" value="C:cytoplasm"/>
    <property type="evidence" value="ECO:0007669"/>
    <property type="project" value="UniProtKB-SubCell"/>
</dbReference>
<dbReference type="GO" id="GO:0004757">
    <property type="term" value="F:sepiapterin reductase (NADP+) activity"/>
    <property type="evidence" value="ECO:0007669"/>
    <property type="project" value="TreeGrafter"/>
</dbReference>
<dbReference type="AlphaFoldDB" id="A0A2G8LBW0"/>
<comment type="subcellular location">
    <subcellularLocation>
        <location evidence="1">Cytoplasm</location>
    </subcellularLocation>
</comment>
<dbReference type="InterPro" id="IPR051721">
    <property type="entry name" value="Biopterin_syn/organic_redct"/>
</dbReference>
<dbReference type="PANTHER" id="PTHR44085:SF2">
    <property type="entry name" value="SEPIAPTERIN REDUCTASE"/>
    <property type="match status" value="1"/>
</dbReference>
<proteinExistence type="predicted"/>
<organism evidence="5 6">
    <name type="scientific">Stichopus japonicus</name>
    <name type="common">Sea cucumber</name>
    <dbReference type="NCBI Taxonomy" id="307972"/>
    <lineage>
        <taxon>Eukaryota</taxon>
        <taxon>Metazoa</taxon>
        <taxon>Echinodermata</taxon>
        <taxon>Eleutherozoa</taxon>
        <taxon>Echinozoa</taxon>
        <taxon>Holothuroidea</taxon>
        <taxon>Aspidochirotacea</taxon>
        <taxon>Aspidochirotida</taxon>
        <taxon>Stichopodidae</taxon>
        <taxon>Apostichopus</taxon>
    </lineage>
</organism>
<name>A0A2G8LBW0_STIJA</name>
<keyword evidence="3" id="KW-0521">NADP</keyword>
<keyword evidence="4" id="KW-0560">Oxidoreductase</keyword>
<keyword evidence="6" id="KW-1185">Reference proteome</keyword>
<evidence type="ECO:0000313" key="5">
    <source>
        <dbReference type="EMBL" id="PIK57650.1"/>
    </source>
</evidence>
<accession>A0A2G8LBW0</accession>
<dbReference type="Pfam" id="PF00106">
    <property type="entry name" value="adh_short"/>
    <property type="match status" value="1"/>
</dbReference>